<evidence type="ECO:0000256" key="7">
    <source>
        <dbReference type="PROSITE-ProRule" id="PRU00283"/>
    </source>
</evidence>
<name>A0A811N2N8_9POAL</name>
<dbReference type="SUPFAM" id="SSF52540">
    <property type="entry name" value="P-loop containing nucleoside triphosphate hydrolases"/>
    <property type="match status" value="1"/>
</dbReference>
<feature type="compositionally biased region" description="Gly residues" evidence="9">
    <location>
        <begin position="1"/>
        <end position="10"/>
    </location>
</feature>
<gene>
    <name evidence="11" type="ORF">NCGR_LOCUS11093</name>
</gene>
<dbReference type="GO" id="GO:0005524">
    <property type="term" value="F:ATP binding"/>
    <property type="evidence" value="ECO:0007669"/>
    <property type="project" value="UniProtKB-UniRule"/>
</dbReference>
<dbReference type="PANTHER" id="PTHR37739:SF19">
    <property type="entry name" value="KINESIN-LIKE PROTEIN KIN-12E"/>
    <property type="match status" value="1"/>
</dbReference>
<feature type="region of interest" description="Disordered" evidence="9">
    <location>
        <begin position="53"/>
        <end position="95"/>
    </location>
</feature>
<keyword evidence="3 7" id="KW-0067">ATP-binding</keyword>
<sequence length="1811" mass="204676">MAAPGAGTGGWRASSSRARRASAAAAESNENEDLAAASSSSFALAPAPHFSLPPRSPLAAIADPGRNPRSAPATPKSLAGTPRASAAGSGARDRTSSVGAAKRVFDLRDVAAAEVPLEVPHFELDEDPAFWKDRNVQVLIRIRPISDAENATHGQKRCLLQDSSKTLSWTGHPETMFTFDHVACETISQEKLFRVVGLPMVENCMSGYNGCLFAYGQTGSGKTYTMMGELTKLGNELSKDAGLTPRIFKYLFRRINEEEERRREEKLKYICKCSFLEIYNEQITDLLEPSSTNLQIREDIKKGVYVENLMECYVSSVEDVMLLLLQGVANRKMAATNMNSESSRSHSVFTCVIESRWESDSMTHLRFGRLNLVDLAGSERLVIMTLVDVANGRSRHVPYRDSRLTFLLQAKVNEDASGDVMALQRQIEELKDQLTCLKKQKDCPGSPSLLLNSDFTNEFKTSCGVDDQLDCDLNILKQKVSHLEHVLAGSLRREKSAETKIGKLEAEIQHLNRLVNLMESDAQRLRKRLELRGEKQRLHSIGENAALSQEIQLLQEQINENPQLTHFALENKRLIEELTTTSTSKGKRDVIDRDISLWNHFLHILEQKYAAAPKNVEAQGDELIKELDNCRKELDACLENNVLLAREDQAKQNFSYLSSDDVNKQFMQAGITTNISESFQLELPYEIDSEDPESPHLHDPETHDFRDPTIASEYDGVLSECFNLAMGSSHDVLDKSTILTELNFLEKDDTCHVHEKAPVRGIHLHDETLLCQEIEIVNSSKHLSQDELENLKRTNQELKEKLFIMAEESNKLSEIIVAKDVEIASLSEEWEAAIFDLTSFLTDGCRSLDDAYQNIDNMISSFPHSNSSVSEHVEKAMKISIEKEKMIFKLQNELQTAQKIGREVKEKLHILRGATLAITEAQQLDNEESSQEELQLVGLLHQKDCIIQELKNNLKAENCVFAERAKGHSRDDLVLPDSSVDMIEELPRDENQPAASQVNPDYQSKLDSVMHLVEDKSNKVLTLFSNFEAAQETMEEAELMLSALLKANEELKLERDNCRQAVELLLSEKSSLIEMTKLATIIRKSFQQIQSFSMVELFALCSEIITFGQDLKGCIIDSRSYIANMVSLIEEKGRSTEQFHHLNANACGSACQQVDSHSCQWGSSKPSQSDYSAEYASLRREFDRKSNVVEGLSFDLKLLQESTSNAKDMKDKADEISTALSNVQRELDMKTSTIETMLKKQKVLEEELAENGARLIILRSELEHSQSLSSALLKENKGLRVMLEDETVKNSETKVLLEEKVKVIEGLESQILLLNRSEVGQLMSDIEELNNSIKIMSSDRENLQAEIFKLRDKLEMAMALAEENEAAAIEARQTAEISKIYAEEKEEEVKILERSVEELEGTVTVLEEEVCNLKEEVRSHQVHKLSEAHFQAFDDMLAVEKASKCDAAEESCQGKCHLEKRLQAEILAHKDVRKKIEGLKLEAKRKDDEIGQYKEHIAELVLHSEAQSLLFQEKYHEMEHMVSRQKFGPHESSSETVHAKTEKPSGRARGSSSPFRCISSIIQQMNSEKDQEISVARQRIEELEGLVSCKQKEICLLTSRLAAVDTMTHDIIRELLGVKLDMTNYANLVDQEEVQKLLIASQQQIEQSKAKDTELEALKEQLGLLILERDSLLDDMDQRKTDLLEAQLLVEQLEQREQMLEAQIEMLQLEKDNLQQKTMEMDETIELLARSNQQDINPRMVKYLHYKCSRSAVNCGLLMTRTFLQGDNHHRGSSEFSRRLAQSDMLLSHARHEHSRRHAAGSSRTHHGRHR</sequence>
<feature type="compositionally biased region" description="Basic and acidic residues" evidence="9">
    <location>
        <begin position="1527"/>
        <end position="1545"/>
    </location>
</feature>
<dbReference type="InterPro" id="IPR027417">
    <property type="entry name" value="P-loop_NTPase"/>
</dbReference>
<keyword evidence="4 8" id="KW-0175">Coiled coil</keyword>
<dbReference type="InterPro" id="IPR001752">
    <property type="entry name" value="Kinesin_motor_dom"/>
</dbReference>
<dbReference type="Gene3D" id="1.20.5.170">
    <property type="match status" value="1"/>
</dbReference>
<dbReference type="Gene3D" id="3.40.850.10">
    <property type="entry name" value="Kinesin motor domain"/>
    <property type="match status" value="1"/>
</dbReference>
<dbReference type="EMBL" id="CAJGYO010000003">
    <property type="protein sequence ID" value="CAD6216942.1"/>
    <property type="molecule type" value="Genomic_DNA"/>
</dbReference>
<reference evidence="11" key="1">
    <citation type="submission" date="2020-10" db="EMBL/GenBank/DDBJ databases">
        <authorList>
            <person name="Han B."/>
            <person name="Lu T."/>
            <person name="Zhao Q."/>
            <person name="Huang X."/>
            <person name="Zhao Y."/>
        </authorList>
    </citation>
    <scope>NUCLEOTIDE SEQUENCE</scope>
</reference>
<evidence type="ECO:0000256" key="4">
    <source>
        <dbReference type="ARBA" id="ARBA00023054"/>
    </source>
</evidence>
<evidence type="ECO:0000259" key="10">
    <source>
        <dbReference type="PROSITE" id="PS50067"/>
    </source>
</evidence>
<dbReference type="GO" id="GO:0005874">
    <property type="term" value="C:microtubule"/>
    <property type="evidence" value="ECO:0007669"/>
    <property type="project" value="UniProtKB-KW"/>
</dbReference>
<comment type="caution">
    <text evidence="11">The sequence shown here is derived from an EMBL/GenBank/DDBJ whole genome shotgun (WGS) entry which is preliminary data.</text>
</comment>
<feature type="coiled-coil region" evidence="8">
    <location>
        <begin position="1027"/>
        <end position="1068"/>
    </location>
</feature>
<dbReference type="PROSITE" id="PS50067">
    <property type="entry name" value="KINESIN_MOTOR_2"/>
    <property type="match status" value="1"/>
</dbReference>
<keyword evidence="1" id="KW-0493">Microtubule</keyword>
<keyword evidence="2 7" id="KW-0547">Nucleotide-binding</keyword>
<dbReference type="Proteomes" id="UP000604825">
    <property type="component" value="Unassembled WGS sequence"/>
</dbReference>
<accession>A0A811N2N8</accession>
<keyword evidence="5 7" id="KW-0505">Motor protein</keyword>
<comment type="similarity">
    <text evidence="6">Belongs to the TRAFAC class myosin-kinesin ATPase superfamily. Kinesin family. KIN-12 subfamily.</text>
</comment>
<feature type="compositionally biased region" description="Low complexity" evidence="9">
    <location>
        <begin position="12"/>
        <end position="40"/>
    </location>
</feature>
<dbReference type="GO" id="GO:0003777">
    <property type="term" value="F:microtubule motor activity"/>
    <property type="evidence" value="ECO:0007669"/>
    <property type="project" value="InterPro"/>
</dbReference>
<feature type="binding site" evidence="7">
    <location>
        <begin position="216"/>
        <end position="223"/>
    </location>
    <ligand>
        <name>ATP</name>
        <dbReference type="ChEBI" id="CHEBI:30616"/>
    </ligand>
</feature>
<feature type="region of interest" description="Disordered" evidence="9">
    <location>
        <begin position="1"/>
        <end position="40"/>
    </location>
</feature>
<evidence type="ECO:0000256" key="1">
    <source>
        <dbReference type="ARBA" id="ARBA00022701"/>
    </source>
</evidence>
<feature type="coiled-coil region" evidence="8">
    <location>
        <begin position="494"/>
        <end position="528"/>
    </location>
</feature>
<feature type="coiled-coil region" evidence="8">
    <location>
        <begin position="413"/>
        <end position="440"/>
    </location>
</feature>
<feature type="coiled-coil region" evidence="8">
    <location>
        <begin position="1566"/>
        <end position="1593"/>
    </location>
</feature>
<evidence type="ECO:0000256" key="6">
    <source>
        <dbReference type="ARBA" id="ARBA00034488"/>
    </source>
</evidence>
<dbReference type="PANTHER" id="PTHR37739">
    <property type="entry name" value="KINESIN-LIKE PROTEIN KIN-12D"/>
    <property type="match status" value="1"/>
</dbReference>
<dbReference type="GO" id="GO:0007018">
    <property type="term" value="P:microtubule-based movement"/>
    <property type="evidence" value="ECO:0007669"/>
    <property type="project" value="InterPro"/>
</dbReference>
<dbReference type="SMART" id="SM00129">
    <property type="entry name" value="KISc"/>
    <property type="match status" value="1"/>
</dbReference>
<feature type="compositionally biased region" description="Low complexity" evidence="9">
    <location>
        <begin position="79"/>
        <end position="90"/>
    </location>
</feature>
<dbReference type="InterPro" id="IPR036961">
    <property type="entry name" value="Kinesin_motor_dom_sf"/>
</dbReference>
<feature type="coiled-coil region" evidence="8">
    <location>
        <begin position="1655"/>
        <end position="1724"/>
    </location>
</feature>
<dbReference type="PRINTS" id="PR00380">
    <property type="entry name" value="KINESINHEAVY"/>
</dbReference>
<dbReference type="Pfam" id="PF00225">
    <property type="entry name" value="Kinesin"/>
    <property type="match status" value="1"/>
</dbReference>
<organism evidence="11 12">
    <name type="scientific">Miscanthus lutarioriparius</name>
    <dbReference type="NCBI Taxonomy" id="422564"/>
    <lineage>
        <taxon>Eukaryota</taxon>
        <taxon>Viridiplantae</taxon>
        <taxon>Streptophyta</taxon>
        <taxon>Embryophyta</taxon>
        <taxon>Tracheophyta</taxon>
        <taxon>Spermatophyta</taxon>
        <taxon>Magnoliopsida</taxon>
        <taxon>Liliopsida</taxon>
        <taxon>Poales</taxon>
        <taxon>Poaceae</taxon>
        <taxon>PACMAD clade</taxon>
        <taxon>Panicoideae</taxon>
        <taxon>Andropogonodae</taxon>
        <taxon>Andropogoneae</taxon>
        <taxon>Saccharinae</taxon>
        <taxon>Miscanthus</taxon>
    </lineage>
</organism>
<feature type="coiled-coil region" evidence="8">
    <location>
        <begin position="781"/>
        <end position="808"/>
    </location>
</feature>
<feature type="region of interest" description="Disordered" evidence="9">
    <location>
        <begin position="1789"/>
        <end position="1811"/>
    </location>
</feature>
<evidence type="ECO:0000313" key="12">
    <source>
        <dbReference type="Proteomes" id="UP000604825"/>
    </source>
</evidence>
<dbReference type="PROSITE" id="PS00411">
    <property type="entry name" value="KINESIN_MOTOR_1"/>
    <property type="match status" value="1"/>
</dbReference>
<evidence type="ECO:0000256" key="3">
    <source>
        <dbReference type="ARBA" id="ARBA00022840"/>
    </source>
</evidence>
<proteinExistence type="inferred from homology"/>
<feature type="region of interest" description="Disordered" evidence="9">
    <location>
        <begin position="1527"/>
        <end position="1553"/>
    </location>
</feature>
<feature type="coiled-coil region" evidence="8">
    <location>
        <begin position="1469"/>
        <end position="1496"/>
    </location>
</feature>
<dbReference type="InterPro" id="IPR019821">
    <property type="entry name" value="Kinesin_motor_CS"/>
</dbReference>
<evidence type="ECO:0000313" key="11">
    <source>
        <dbReference type="EMBL" id="CAD6216942.1"/>
    </source>
</evidence>
<feature type="coiled-coil region" evidence="8">
    <location>
        <begin position="1326"/>
        <end position="1409"/>
    </location>
</feature>
<protein>
    <recommendedName>
        <fullName evidence="10">Kinesin motor domain-containing protein</fullName>
    </recommendedName>
</protein>
<evidence type="ECO:0000256" key="5">
    <source>
        <dbReference type="ARBA" id="ARBA00023175"/>
    </source>
</evidence>
<evidence type="ECO:0000256" key="8">
    <source>
        <dbReference type="SAM" id="Coils"/>
    </source>
</evidence>
<dbReference type="InterPro" id="IPR044986">
    <property type="entry name" value="KIF15/KIN-12"/>
</dbReference>
<dbReference type="OrthoDB" id="3176171at2759"/>
<evidence type="ECO:0000256" key="2">
    <source>
        <dbReference type="ARBA" id="ARBA00022741"/>
    </source>
</evidence>
<feature type="domain" description="Kinesin motor" evidence="10">
    <location>
        <begin position="135"/>
        <end position="380"/>
    </location>
</feature>
<evidence type="ECO:0000256" key="9">
    <source>
        <dbReference type="SAM" id="MobiDB-lite"/>
    </source>
</evidence>
<keyword evidence="12" id="KW-1185">Reference proteome</keyword>
<dbReference type="GO" id="GO:0008017">
    <property type="term" value="F:microtubule binding"/>
    <property type="evidence" value="ECO:0007669"/>
    <property type="project" value="InterPro"/>
</dbReference>